<dbReference type="KEGG" id="ail:FLP10_13200"/>
<sequence length="372" mass="41493">MTRRGRRPASARDLVGSAHDPALAPRRRACRRRARSPGRHARDHLVRRRGDDRAARRRRPRHRGRSDRELAGLHARRRTDPGAHLGGASRRHRVAGRAAGRYDRARLEGPGEGCHGPGDRRCRSRRPPRAGAHDHRHDARRTRRRLGCGGPCEDGLPDHVRRTRAHHGRHPASGRAGAGERGVRTSDVSWPIVAGPLVLRPPTSVDLDQVLVWRNRPEVTRWLLRTTVDPDAFRRAWLLAVEDPNDFSVVADLDGVIVGTGSLEVLDGMGQTDGDAWRRAEGSLGYLVDPAFAGRGYATTIARALLDLAFTTLGLHRVTAGCFADNTPSWRVMENVGMRREQHGVRDSWHAELGWIDGYTYAVLAEEWTTTR</sequence>
<dbReference type="Pfam" id="PF13302">
    <property type="entry name" value="Acetyltransf_3"/>
    <property type="match status" value="1"/>
</dbReference>
<dbReference type="Gene3D" id="3.40.630.30">
    <property type="match status" value="1"/>
</dbReference>
<feature type="region of interest" description="Disordered" evidence="1">
    <location>
        <begin position="1"/>
        <end position="142"/>
    </location>
</feature>
<evidence type="ECO:0000313" key="3">
    <source>
        <dbReference type="EMBL" id="QEO15275.1"/>
    </source>
</evidence>
<dbReference type="PANTHER" id="PTHR43792:SF1">
    <property type="entry name" value="N-ACETYLTRANSFERASE DOMAIN-CONTAINING PROTEIN"/>
    <property type="match status" value="1"/>
</dbReference>
<keyword evidence="4" id="KW-1185">Reference proteome</keyword>
<evidence type="ECO:0000259" key="2">
    <source>
        <dbReference type="PROSITE" id="PS51186"/>
    </source>
</evidence>
<evidence type="ECO:0000313" key="4">
    <source>
        <dbReference type="Proteomes" id="UP000324678"/>
    </source>
</evidence>
<organism evidence="3 4">
    <name type="scientific">Agromyces intestinalis</name>
    <dbReference type="NCBI Taxonomy" id="2592652"/>
    <lineage>
        <taxon>Bacteria</taxon>
        <taxon>Bacillati</taxon>
        <taxon>Actinomycetota</taxon>
        <taxon>Actinomycetes</taxon>
        <taxon>Micrococcales</taxon>
        <taxon>Microbacteriaceae</taxon>
        <taxon>Agromyces</taxon>
    </lineage>
</organism>
<dbReference type="Proteomes" id="UP000324678">
    <property type="component" value="Chromosome"/>
</dbReference>
<evidence type="ECO:0000256" key="1">
    <source>
        <dbReference type="SAM" id="MobiDB-lite"/>
    </source>
</evidence>
<feature type="compositionally biased region" description="Basic residues" evidence="1">
    <location>
        <begin position="55"/>
        <end position="65"/>
    </location>
</feature>
<protein>
    <submittedName>
        <fullName evidence="3">GNAT family N-acetyltransferase</fullName>
    </submittedName>
</protein>
<accession>A0A5C1YIC8</accession>
<gene>
    <name evidence="3" type="ORF">FLP10_13200</name>
</gene>
<reference evidence="3 4" key="1">
    <citation type="submission" date="2019-09" db="EMBL/GenBank/DDBJ databases">
        <title>Genome sequencing of strain KACC 19306.</title>
        <authorList>
            <person name="Heo J."/>
            <person name="Kim S.-J."/>
            <person name="Kim J.-S."/>
            <person name="Hong S.-B."/>
            <person name="Kwon S.-W."/>
        </authorList>
    </citation>
    <scope>NUCLEOTIDE SEQUENCE [LARGE SCALE GENOMIC DNA]</scope>
    <source>
        <strain evidence="3 4">KACC 19306</strain>
    </source>
</reference>
<feature type="compositionally biased region" description="Basic residues" evidence="1">
    <location>
        <begin position="25"/>
        <end position="47"/>
    </location>
</feature>
<dbReference type="InterPro" id="IPR051531">
    <property type="entry name" value="N-acetyltransferase"/>
</dbReference>
<proteinExistence type="predicted"/>
<dbReference type="InterPro" id="IPR016181">
    <property type="entry name" value="Acyl_CoA_acyltransferase"/>
</dbReference>
<dbReference type="GO" id="GO:0016747">
    <property type="term" value="F:acyltransferase activity, transferring groups other than amino-acyl groups"/>
    <property type="evidence" value="ECO:0007669"/>
    <property type="project" value="InterPro"/>
</dbReference>
<dbReference type="AlphaFoldDB" id="A0A5C1YIC8"/>
<dbReference type="SUPFAM" id="SSF55729">
    <property type="entry name" value="Acyl-CoA N-acyltransferases (Nat)"/>
    <property type="match status" value="1"/>
</dbReference>
<keyword evidence="3" id="KW-0808">Transferase</keyword>
<dbReference type="OrthoDB" id="9132139at2"/>
<dbReference type="PANTHER" id="PTHR43792">
    <property type="entry name" value="GNAT FAMILY, PUTATIVE (AFU_ORTHOLOGUE AFUA_3G00765)-RELATED-RELATED"/>
    <property type="match status" value="1"/>
</dbReference>
<dbReference type="EMBL" id="CP043505">
    <property type="protein sequence ID" value="QEO15275.1"/>
    <property type="molecule type" value="Genomic_DNA"/>
</dbReference>
<feature type="compositionally biased region" description="Basic and acidic residues" evidence="1">
    <location>
        <begin position="100"/>
        <end position="109"/>
    </location>
</feature>
<dbReference type="PROSITE" id="PS51186">
    <property type="entry name" value="GNAT"/>
    <property type="match status" value="1"/>
</dbReference>
<feature type="domain" description="N-acetyltransferase" evidence="2">
    <location>
        <begin position="197"/>
        <end position="366"/>
    </location>
</feature>
<name>A0A5C1YIC8_9MICO</name>
<dbReference type="InterPro" id="IPR000182">
    <property type="entry name" value="GNAT_dom"/>
</dbReference>
<feature type="region of interest" description="Disordered" evidence="1">
    <location>
        <begin position="164"/>
        <end position="183"/>
    </location>
</feature>